<feature type="compositionally biased region" description="Low complexity" evidence="1">
    <location>
        <begin position="24"/>
        <end position="42"/>
    </location>
</feature>
<proteinExistence type="predicted"/>
<evidence type="ECO:0000256" key="2">
    <source>
        <dbReference type="SAM" id="SignalP"/>
    </source>
</evidence>
<dbReference type="PROSITE" id="PS51257">
    <property type="entry name" value="PROKAR_LIPOPROTEIN"/>
    <property type="match status" value="1"/>
</dbReference>
<protein>
    <recommendedName>
        <fullName evidence="3">DUF4767 domain-containing protein</fullName>
    </recommendedName>
</protein>
<keyword evidence="2" id="KW-0732">Signal</keyword>
<feature type="domain" description="DUF4767" evidence="3">
    <location>
        <begin position="64"/>
        <end position="194"/>
    </location>
</feature>
<dbReference type="Proteomes" id="UP001519292">
    <property type="component" value="Unassembled WGS sequence"/>
</dbReference>
<evidence type="ECO:0000259" key="3">
    <source>
        <dbReference type="Pfam" id="PF15983"/>
    </source>
</evidence>
<sequence length="195" mass="22036">MKIIYFISIILTLTIMTGCSQSSSSSSSSFHNQTNKSSSSIKDISKQDSTTPAKQKSTEEKHPWTKKQSKELKKFVDKWSLAADQTYREYTGHGSIKTFGGVSYPQAFNHKKFSIDNHQLIKLGWSPNGEDKYEYNVVAIYNRNVAINGWHTTYLFCLHKGKPVILVDSTSNVEIIALTINMDENLNKGFEKIAN</sequence>
<name>A0ABS4MH52_9LACO</name>
<dbReference type="Pfam" id="PF15983">
    <property type="entry name" value="DUF4767"/>
    <property type="match status" value="1"/>
</dbReference>
<evidence type="ECO:0000313" key="4">
    <source>
        <dbReference type="EMBL" id="MBP2058666.1"/>
    </source>
</evidence>
<gene>
    <name evidence="4" type="ORF">J2Z60_001854</name>
</gene>
<feature type="signal peptide" evidence="2">
    <location>
        <begin position="1"/>
        <end position="22"/>
    </location>
</feature>
<comment type="caution">
    <text evidence="4">The sequence shown here is derived from an EMBL/GenBank/DDBJ whole genome shotgun (WGS) entry which is preliminary data.</text>
</comment>
<feature type="chain" id="PRO_5045641978" description="DUF4767 domain-containing protein" evidence="2">
    <location>
        <begin position="23"/>
        <end position="195"/>
    </location>
</feature>
<accession>A0ABS4MH52</accession>
<keyword evidence="5" id="KW-1185">Reference proteome</keyword>
<dbReference type="InterPro" id="IPR031927">
    <property type="entry name" value="DUF4767"/>
</dbReference>
<dbReference type="EMBL" id="JAGGLU010000012">
    <property type="protein sequence ID" value="MBP2058666.1"/>
    <property type="molecule type" value="Genomic_DNA"/>
</dbReference>
<evidence type="ECO:0000256" key="1">
    <source>
        <dbReference type="SAM" id="MobiDB-lite"/>
    </source>
</evidence>
<dbReference type="RefSeq" id="WP_209687394.1">
    <property type="nucleotide sequence ID" value="NZ_JAGGLU010000012.1"/>
</dbReference>
<organism evidence="4 5">
    <name type="scientific">Lactobacillus colini</name>
    <dbReference type="NCBI Taxonomy" id="1819254"/>
    <lineage>
        <taxon>Bacteria</taxon>
        <taxon>Bacillati</taxon>
        <taxon>Bacillota</taxon>
        <taxon>Bacilli</taxon>
        <taxon>Lactobacillales</taxon>
        <taxon>Lactobacillaceae</taxon>
        <taxon>Lactobacillus</taxon>
    </lineage>
</organism>
<feature type="compositionally biased region" description="Basic and acidic residues" evidence="1">
    <location>
        <begin position="56"/>
        <end position="66"/>
    </location>
</feature>
<feature type="region of interest" description="Disordered" evidence="1">
    <location>
        <begin position="24"/>
        <end position="66"/>
    </location>
</feature>
<evidence type="ECO:0000313" key="5">
    <source>
        <dbReference type="Proteomes" id="UP001519292"/>
    </source>
</evidence>
<reference evidence="4 5" key="1">
    <citation type="submission" date="2021-03" db="EMBL/GenBank/DDBJ databases">
        <title>Genomic Encyclopedia of Type Strains, Phase IV (KMG-IV): sequencing the most valuable type-strain genomes for metagenomic binning, comparative biology and taxonomic classification.</title>
        <authorList>
            <person name="Goeker M."/>
        </authorList>
    </citation>
    <scope>NUCLEOTIDE SEQUENCE [LARGE SCALE GENOMIC DNA]</scope>
    <source>
        <strain evidence="4 5">DSM 101872</strain>
    </source>
</reference>